<keyword evidence="3" id="KW-1185">Reference proteome</keyword>
<dbReference type="Proteomes" id="UP001549145">
    <property type="component" value="Unassembled WGS sequence"/>
</dbReference>
<protein>
    <submittedName>
        <fullName evidence="2">Uncharacterized protein</fullName>
    </submittedName>
</protein>
<organism evidence="2 3">
    <name type="scientific">Methylobacterium goesingense</name>
    <dbReference type="NCBI Taxonomy" id="243690"/>
    <lineage>
        <taxon>Bacteria</taxon>
        <taxon>Pseudomonadati</taxon>
        <taxon>Pseudomonadota</taxon>
        <taxon>Alphaproteobacteria</taxon>
        <taxon>Hyphomicrobiales</taxon>
        <taxon>Methylobacteriaceae</taxon>
        <taxon>Methylobacterium</taxon>
    </lineage>
</organism>
<keyword evidence="1" id="KW-0472">Membrane</keyword>
<dbReference type="EMBL" id="JBEPMM010000026">
    <property type="protein sequence ID" value="MET3695327.1"/>
    <property type="molecule type" value="Genomic_DNA"/>
</dbReference>
<accession>A0ABV2LBW6</accession>
<evidence type="ECO:0000313" key="2">
    <source>
        <dbReference type="EMBL" id="MET3695327.1"/>
    </source>
</evidence>
<gene>
    <name evidence="2" type="ORF">ABID43_004895</name>
</gene>
<evidence type="ECO:0000256" key="1">
    <source>
        <dbReference type="SAM" id="Phobius"/>
    </source>
</evidence>
<dbReference type="RefSeq" id="WP_238279013.1">
    <property type="nucleotide sequence ID" value="NZ_BPQL01000048.1"/>
</dbReference>
<feature type="transmembrane region" description="Helical" evidence="1">
    <location>
        <begin position="76"/>
        <end position="96"/>
    </location>
</feature>
<keyword evidence="1" id="KW-0812">Transmembrane</keyword>
<proteinExistence type="predicted"/>
<sequence>MDERHDMLVAATAETVDTLRIVLAEGRETADAEAARFRAECRSTEAETVASLSTSLAEASGRAFAGRVQAIDRRTAALVALGLVAALIVGAGGGWWTGVTTTRAALVGTEDGLRAAFRHGPETARLWLDLMTWNDVQRAIVRCRDAGDIREEGGRKTCRLLLWVSPPPVVPPPGLPP</sequence>
<evidence type="ECO:0000313" key="3">
    <source>
        <dbReference type="Proteomes" id="UP001549145"/>
    </source>
</evidence>
<name>A0ABV2LBW6_9HYPH</name>
<reference evidence="2 3" key="1">
    <citation type="submission" date="2024-06" db="EMBL/GenBank/DDBJ databases">
        <title>Genomic Encyclopedia of Type Strains, Phase IV (KMG-IV): sequencing the most valuable type-strain genomes for metagenomic binning, comparative biology and taxonomic classification.</title>
        <authorList>
            <person name="Goeker M."/>
        </authorList>
    </citation>
    <scope>NUCLEOTIDE SEQUENCE [LARGE SCALE GENOMIC DNA]</scope>
    <source>
        <strain evidence="2 3">DSM 21331</strain>
    </source>
</reference>
<comment type="caution">
    <text evidence="2">The sequence shown here is derived from an EMBL/GenBank/DDBJ whole genome shotgun (WGS) entry which is preliminary data.</text>
</comment>
<keyword evidence="1" id="KW-1133">Transmembrane helix</keyword>